<evidence type="ECO:0000256" key="1">
    <source>
        <dbReference type="SAM" id="MobiDB-lite"/>
    </source>
</evidence>
<dbReference type="Ensembl" id="ENSMFAT00000087307.1">
    <property type="protein sequence ID" value="ENSMFAP00000050850.1"/>
    <property type="gene ID" value="ENSMFAG00000051243.1"/>
</dbReference>
<feature type="region of interest" description="Disordered" evidence="1">
    <location>
        <begin position="13"/>
        <end position="38"/>
    </location>
</feature>
<accession>A0A7N9CES0</accession>
<reference evidence="2" key="2">
    <citation type="submission" date="2025-09" db="UniProtKB">
        <authorList>
            <consortium name="Ensembl"/>
        </authorList>
    </citation>
    <scope>IDENTIFICATION</scope>
</reference>
<reference evidence="2" key="1">
    <citation type="submission" date="2025-08" db="UniProtKB">
        <authorList>
            <consortium name="Ensembl"/>
        </authorList>
    </citation>
    <scope>IDENTIFICATION</scope>
</reference>
<sequence length="121" mass="13851">MFPSLPRFTEANNPLRNEIQELTRPRSHLEGKDRSLQRPRKEVEIVKWAISDLVLLELCKCLSGRYEDLSIIMTRPTSRGEGGGQQTFIYQPFSTIELLNWEHPEPTALLPTARALSSMTV</sequence>
<protein>
    <submittedName>
        <fullName evidence="2">Uncharacterized protein</fullName>
    </submittedName>
</protein>
<name>A0A7N9CES0_MACFA</name>
<keyword evidence="3" id="KW-1185">Reference proteome</keyword>
<organism evidence="2 3">
    <name type="scientific">Macaca fascicularis</name>
    <name type="common">Crab-eating macaque</name>
    <name type="synonym">Cynomolgus monkey</name>
    <dbReference type="NCBI Taxonomy" id="9541"/>
    <lineage>
        <taxon>Eukaryota</taxon>
        <taxon>Metazoa</taxon>
        <taxon>Chordata</taxon>
        <taxon>Craniata</taxon>
        <taxon>Vertebrata</taxon>
        <taxon>Euteleostomi</taxon>
        <taxon>Mammalia</taxon>
        <taxon>Eutheria</taxon>
        <taxon>Euarchontoglires</taxon>
        <taxon>Primates</taxon>
        <taxon>Haplorrhini</taxon>
        <taxon>Catarrhini</taxon>
        <taxon>Cercopithecidae</taxon>
        <taxon>Cercopithecinae</taxon>
        <taxon>Macaca</taxon>
    </lineage>
</organism>
<dbReference type="AlphaFoldDB" id="A0A7N9CES0"/>
<evidence type="ECO:0000313" key="2">
    <source>
        <dbReference type="Ensembl" id="ENSMFAP00000050850.1"/>
    </source>
</evidence>
<dbReference type="Proteomes" id="UP000233100">
    <property type="component" value="Unplaced"/>
</dbReference>
<evidence type="ECO:0000313" key="3">
    <source>
        <dbReference type="Proteomes" id="UP000233100"/>
    </source>
</evidence>
<feature type="compositionally biased region" description="Basic and acidic residues" evidence="1">
    <location>
        <begin position="18"/>
        <end position="38"/>
    </location>
</feature>
<proteinExistence type="predicted"/>